<reference evidence="2 3" key="1">
    <citation type="submission" date="2019-01" db="EMBL/GenBank/DDBJ databases">
        <title>Draft genome sequence of Psathyrella aberdarensis IHI B618.</title>
        <authorList>
            <person name="Buettner E."/>
            <person name="Kellner H."/>
        </authorList>
    </citation>
    <scope>NUCLEOTIDE SEQUENCE [LARGE SCALE GENOMIC DNA]</scope>
    <source>
        <strain evidence="2 3">IHI B618</strain>
    </source>
</reference>
<evidence type="ECO:0000313" key="3">
    <source>
        <dbReference type="Proteomes" id="UP000290288"/>
    </source>
</evidence>
<sequence length="425" mass="47433">MMIPVAIDILRASTRLQGDAFQPNAIEQTIFLIKNTVEIFHPSKNRQQSSKDPSDSCGESDDELRPMIGKITLNSFQSFSSRDTDIQEVNASGDVEMDERGQGPEETEQPVNHGPAGAQTTEGSRASELPPLQAFTSSSNDTGENQDVTISTPHLRLVIDKLTVLSDGLDSVSGTLSEQYSSLMARVQDLENKVLSSTPEVPTLGARKENKKPYKRRTKADIELSAKVRDHLDTLLDAYEDPFVDEDAAEEFEQDSKDSPEIRCCGTHNFQIDVTGGPHSAWNTSAALVFAESYLQTKGLPEADAPAVMQAFFTRVKSIKQERCQTPKKRLKKATYLRKYTRRLDIGRQRGNWPRPRIYDPLSPRFSSRTEFPKNLPKNAYDAKWLATFPNVPLSVNPGPEYDLVHPPEVFHFLVTQNITHPSAS</sequence>
<accession>A0A4Q2DBI0</accession>
<protein>
    <submittedName>
        <fullName evidence="2">Uncharacterized protein</fullName>
    </submittedName>
</protein>
<evidence type="ECO:0000313" key="2">
    <source>
        <dbReference type="EMBL" id="RXW15904.1"/>
    </source>
</evidence>
<comment type="caution">
    <text evidence="2">The sequence shown here is derived from an EMBL/GenBank/DDBJ whole genome shotgun (WGS) entry which is preliminary data.</text>
</comment>
<keyword evidence="3" id="KW-1185">Reference proteome</keyword>
<proteinExistence type="predicted"/>
<name>A0A4Q2DBI0_9AGAR</name>
<feature type="region of interest" description="Disordered" evidence="1">
    <location>
        <begin position="95"/>
        <end position="126"/>
    </location>
</feature>
<evidence type="ECO:0000256" key="1">
    <source>
        <dbReference type="SAM" id="MobiDB-lite"/>
    </source>
</evidence>
<dbReference type="AlphaFoldDB" id="A0A4Q2DBI0"/>
<feature type="region of interest" description="Disordered" evidence="1">
    <location>
        <begin position="42"/>
        <end position="63"/>
    </location>
</feature>
<organism evidence="2 3">
    <name type="scientific">Candolleomyces aberdarensis</name>
    <dbReference type="NCBI Taxonomy" id="2316362"/>
    <lineage>
        <taxon>Eukaryota</taxon>
        <taxon>Fungi</taxon>
        <taxon>Dikarya</taxon>
        <taxon>Basidiomycota</taxon>
        <taxon>Agaricomycotina</taxon>
        <taxon>Agaricomycetes</taxon>
        <taxon>Agaricomycetidae</taxon>
        <taxon>Agaricales</taxon>
        <taxon>Agaricineae</taxon>
        <taxon>Psathyrellaceae</taxon>
        <taxon>Candolleomyces</taxon>
    </lineage>
</organism>
<dbReference type="Proteomes" id="UP000290288">
    <property type="component" value="Unassembled WGS sequence"/>
</dbReference>
<dbReference type="OrthoDB" id="3224221at2759"/>
<dbReference type="EMBL" id="SDEE01000497">
    <property type="protein sequence ID" value="RXW15904.1"/>
    <property type="molecule type" value="Genomic_DNA"/>
</dbReference>
<gene>
    <name evidence="2" type="ORF">EST38_g9956</name>
</gene>